<name>A0ABQ5V041_9PROT</name>
<evidence type="ECO:0000313" key="2">
    <source>
        <dbReference type="EMBL" id="GLQ20327.1"/>
    </source>
</evidence>
<proteinExistence type="predicted"/>
<comment type="caution">
    <text evidence="2">The sequence shown here is derived from an EMBL/GenBank/DDBJ whole genome shotgun (WGS) entry which is preliminary data.</text>
</comment>
<sequence>MRLLLILTLCISFLTAAPAFAQNVTGVFGPVVNVDDHNAEYRAAAVIDAPGDNAKWAQRFHYERALSGNFRLRGILALRETASSDFDYDFARLEAVWQITPDGKDYQTGLRFEARTRGDGRPEEVRMNWLNQWSLPGNWRARAVMMNTLQVAQRTNDELQFQGRFELSRKLPENGVRLGFHSYVDFGDTGGIHVFKGNKAEIGPFIEFDLTDQVAIYLGTLHGLTDAADDNQVRIFIERAF</sequence>
<keyword evidence="3" id="KW-1185">Reference proteome</keyword>
<evidence type="ECO:0000256" key="1">
    <source>
        <dbReference type="SAM" id="SignalP"/>
    </source>
</evidence>
<keyword evidence="1" id="KW-0732">Signal</keyword>
<feature type="chain" id="PRO_5045556158" description="Alginate export domain-containing protein" evidence="1">
    <location>
        <begin position="22"/>
        <end position="241"/>
    </location>
</feature>
<reference evidence="2" key="2">
    <citation type="submission" date="2023-01" db="EMBL/GenBank/DDBJ databases">
        <title>Draft genome sequence of Algimonas porphyrae strain NBRC 108216.</title>
        <authorList>
            <person name="Sun Q."/>
            <person name="Mori K."/>
        </authorList>
    </citation>
    <scope>NUCLEOTIDE SEQUENCE</scope>
    <source>
        <strain evidence="2">NBRC 108216</strain>
    </source>
</reference>
<dbReference type="RefSeq" id="WP_284370795.1">
    <property type="nucleotide sequence ID" value="NZ_BSNJ01000002.1"/>
</dbReference>
<organism evidence="2 3">
    <name type="scientific">Algimonas porphyrae</name>
    <dbReference type="NCBI Taxonomy" id="1128113"/>
    <lineage>
        <taxon>Bacteria</taxon>
        <taxon>Pseudomonadati</taxon>
        <taxon>Pseudomonadota</taxon>
        <taxon>Alphaproteobacteria</taxon>
        <taxon>Maricaulales</taxon>
        <taxon>Robiginitomaculaceae</taxon>
        <taxon>Algimonas</taxon>
    </lineage>
</organism>
<accession>A0ABQ5V041</accession>
<reference evidence="2" key="1">
    <citation type="journal article" date="2014" name="Int. J. Syst. Evol. Microbiol.">
        <title>Complete genome of a new Firmicutes species belonging to the dominant human colonic microbiota ('Ruminococcus bicirculans') reveals two chromosomes and a selective capacity to utilize plant glucans.</title>
        <authorList>
            <consortium name="NISC Comparative Sequencing Program"/>
            <person name="Wegmann U."/>
            <person name="Louis P."/>
            <person name="Goesmann A."/>
            <person name="Henrissat B."/>
            <person name="Duncan S.H."/>
            <person name="Flint H.J."/>
        </authorList>
    </citation>
    <scope>NUCLEOTIDE SEQUENCE</scope>
    <source>
        <strain evidence="2">NBRC 108216</strain>
    </source>
</reference>
<dbReference type="EMBL" id="BSNJ01000002">
    <property type="protein sequence ID" value="GLQ20327.1"/>
    <property type="molecule type" value="Genomic_DNA"/>
</dbReference>
<protein>
    <recommendedName>
        <fullName evidence="4">Alginate export domain-containing protein</fullName>
    </recommendedName>
</protein>
<feature type="signal peptide" evidence="1">
    <location>
        <begin position="1"/>
        <end position="21"/>
    </location>
</feature>
<dbReference type="Proteomes" id="UP001161390">
    <property type="component" value="Unassembled WGS sequence"/>
</dbReference>
<evidence type="ECO:0000313" key="3">
    <source>
        <dbReference type="Proteomes" id="UP001161390"/>
    </source>
</evidence>
<evidence type="ECO:0008006" key="4">
    <source>
        <dbReference type="Google" id="ProtNLM"/>
    </source>
</evidence>
<gene>
    <name evidence="2" type="ORF">GCM10007854_12820</name>
</gene>